<keyword evidence="2" id="KW-0732">Signal</keyword>
<reference evidence="3 4" key="1">
    <citation type="submission" date="2023-08" db="EMBL/GenBank/DDBJ databases">
        <authorList>
            <person name="Palmer J.M."/>
        </authorList>
    </citation>
    <scope>NUCLEOTIDE SEQUENCE [LARGE SCALE GENOMIC DNA]</scope>
    <source>
        <strain evidence="3 4">TWF481</strain>
    </source>
</reference>
<sequence length="218" mass="23799">MQLIQLLSIITVVGGALAIPAPSAEDHKPTPAKREPGWPAVDIVYESTLPQKWPKPKPRPIYVGPGPVLLPHPKPTHVRPKPPTYVKPKPKTSPKYVKPKPNPHPTSGKPAGKPYVNWPDIKKKIGGRSPVATDPDRPIHILPFPGPDYTPPVKVPENPEEKPKPTTTTTTTTTTTSKPTPTPTKKHKGSKWPAKVRPPYYQPGYGVGDDYKGPVQKA</sequence>
<dbReference type="Proteomes" id="UP001370758">
    <property type="component" value="Unassembled WGS sequence"/>
</dbReference>
<evidence type="ECO:0000256" key="2">
    <source>
        <dbReference type="SAM" id="SignalP"/>
    </source>
</evidence>
<evidence type="ECO:0000256" key="1">
    <source>
        <dbReference type="SAM" id="MobiDB-lite"/>
    </source>
</evidence>
<gene>
    <name evidence="3" type="ORF">TWF481_001362</name>
</gene>
<feature type="compositionally biased region" description="Low complexity" evidence="1">
    <location>
        <begin position="165"/>
        <end position="179"/>
    </location>
</feature>
<dbReference type="PRINTS" id="PR01217">
    <property type="entry name" value="PRICHEXTENSN"/>
</dbReference>
<feature type="region of interest" description="Disordered" evidence="1">
    <location>
        <begin position="51"/>
        <end position="218"/>
    </location>
</feature>
<dbReference type="AlphaFoldDB" id="A0AAV9WWE5"/>
<feature type="chain" id="PRO_5043631433" evidence="2">
    <location>
        <begin position="19"/>
        <end position="218"/>
    </location>
</feature>
<evidence type="ECO:0000313" key="4">
    <source>
        <dbReference type="Proteomes" id="UP001370758"/>
    </source>
</evidence>
<comment type="caution">
    <text evidence="3">The sequence shown here is derived from an EMBL/GenBank/DDBJ whole genome shotgun (WGS) entry which is preliminary data.</text>
</comment>
<organism evidence="3 4">
    <name type="scientific">Arthrobotrys musiformis</name>
    <dbReference type="NCBI Taxonomy" id="47236"/>
    <lineage>
        <taxon>Eukaryota</taxon>
        <taxon>Fungi</taxon>
        <taxon>Dikarya</taxon>
        <taxon>Ascomycota</taxon>
        <taxon>Pezizomycotina</taxon>
        <taxon>Orbiliomycetes</taxon>
        <taxon>Orbiliales</taxon>
        <taxon>Orbiliaceae</taxon>
        <taxon>Arthrobotrys</taxon>
    </lineage>
</organism>
<feature type="compositionally biased region" description="Pro residues" evidence="1">
    <location>
        <begin position="144"/>
        <end position="154"/>
    </location>
</feature>
<name>A0AAV9WWE5_9PEZI</name>
<accession>A0AAV9WWE5</accession>
<evidence type="ECO:0000313" key="3">
    <source>
        <dbReference type="EMBL" id="KAK6512476.1"/>
    </source>
</evidence>
<dbReference type="EMBL" id="JAVHJL010000001">
    <property type="protein sequence ID" value="KAK6512476.1"/>
    <property type="molecule type" value="Genomic_DNA"/>
</dbReference>
<proteinExistence type="predicted"/>
<keyword evidence="4" id="KW-1185">Reference proteome</keyword>
<protein>
    <submittedName>
        <fullName evidence="3">Uncharacterized protein</fullName>
    </submittedName>
</protein>
<feature type="signal peptide" evidence="2">
    <location>
        <begin position="1"/>
        <end position="18"/>
    </location>
</feature>